<evidence type="ECO:0000256" key="3">
    <source>
        <dbReference type="ARBA" id="ARBA00023015"/>
    </source>
</evidence>
<dbReference type="InterPro" id="IPR038096">
    <property type="entry name" value="TEA/ATTS_sf"/>
</dbReference>
<feature type="region of interest" description="Disordered" evidence="7">
    <location>
        <begin position="97"/>
        <end position="119"/>
    </location>
</feature>
<feature type="compositionally biased region" description="Polar residues" evidence="7">
    <location>
        <begin position="105"/>
        <end position="118"/>
    </location>
</feature>
<dbReference type="Gene3D" id="6.10.20.40">
    <property type="entry name" value="TEA/ATTS domain"/>
    <property type="match status" value="1"/>
</dbReference>
<comment type="subcellular location">
    <subcellularLocation>
        <location evidence="1">Nucleus</location>
    </subcellularLocation>
</comment>
<sequence length="706" mass="79513">MTTKQLLPSVFNDMVTPPSSAQRSRKSKPMIVDISINDQGEQIYQVQPSRDSRKRRYEDSLEDDNAVTPIRSVLGTISPNSLNQNKRQNIGGAHVDNKEYDAFNGSPNTRKQQQQDVSDGNIWSEDVEEAFEEALKIIPKNGLTKIKISGKSCGRNELISDYINQKTGKTRTRKQVSSHIQVIKNLKKNTHLIQLINNGPSDPEAVKKFDEIFSEISFQKSIGGGVPSTANTSISSSSATSETDSMRFSTPRPKSRNTRKSTPTNPKKFKQRGPISKPIDFNMKKFEMQFIDYEDPANSHIFTKLSSNKLDQALRLKHDANISNRFPHLNDYYLTNNPQELQIPILHSMVNLNLPPLDKKVDGKHDTKLQVELKSIPIEEEEFGCLTVIYSFGNEVIRLVDDVSVLKQSKNQLDPLNYKNNTLELPFAKEFWNAFLRSVENNINDCNDVFRSETQKTIAVKAITMKQIVYAKNPTLSKPSSSQSSKSKPISSNFQINDIRGVLLWEFTKSNDSSSTSSRRLYLPNPLNQTPETEIQYLDKCSDPIKEEEQDTTLEIPEDDEIIPLSQPLSATSTSSFQSHASSASTASVASFNSNFRTQSFPSLNYFPHPPQFGALRRMASEPNTSIFYNNDSNQLGESEFQSDEFTGFNPPQQSVFNSFAGNFNHGNNNIIGSNGINGTTLNPGFIHLDEQMRLDHDHQGEIFSW</sequence>
<feature type="region of interest" description="Disordered" evidence="7">
    <location>
        <begin position="227"/>
        <end position="276"/>
    </location>
</feature>
<dbReference type="PRINTS" id="PR00065">
    <property type="entry name" value="TEADOMAIN"/>
</dbReference>
<evidence type="ECO:0000256" key="5">
    <source>
        <dbReference type="ARBA" id="ARBA00023242"/>
    </source>
</evidence>
<dbReference type="InterPro" id="IPR000818">
    <property type="entry name" value="TEA/ATTS_dom"/>
</dbReference>
<feature type="compositionally biased region" description="Low complexity" evidence="7">
    <location>
        <begin position="228"/>
        <end position="243"/>
    </location>
</feature>
<comment type="similarity">
    <text evidence="2">Belongs to the TEC1 family.</text>
</comment>
<evidence type="ECO:0000256" key="7">
    <source>
        <dbReference type="SAM" id="MobiDB-lite"/>
    </source>
</evidence>
<proteinExistence type="inferred from homology"/>
<organism evidence="9 10">
    <name type="scientific">Wickerhamomyces ciferrii (strain ATCC 14091 / BCRC 22168 / CBS 111 / JCM 3599 / NBRC 0793 / NRRL Y-1031 F-60-10)</name>
    <name type="common">Yeast</name>
    <name type="synonym">Pichia ciferrii</name>
    <dbReference type="NCBI Taxonomy" id="1206466"/>
    <lineage>
        <taxon>Eukaryota</taxon>
        <taxon>Fungi</taxon>
        <taxon>Dikarya</taxon>
        <taxon>Ascomycota</taxon>
        <taxon>Saccharomycotina</taxon>
        <taxon>Saccharomycetes</taxon>
        <taxon>Phaffomycetales</taxon>
        <taxon>Wickerhamomycetaceae</taxon>
        <taxon>Wickerhamomyces</taxon>
    </lineage>
</organism>
<keyword evidence="10" id="KW-1185">Reference proteome</keyword>
<name>K0KXL2_WICCF</name>
<dbReference type="Pfam" id="PF01285">
    <property type="entry name" value="TEA"/>
    <property type="match status" value="1"/>
</dbReference>
<comment type="caution">
    <text evidence="9">The sequence shown here is derived from an EMBL/GenBank/DDBJ whole genome shotgun (WGS) entry which is preliminary data.</text>
</comment>
<evidence type="ECO:0000256" key="6">
    <source>
        <dbReference type="PROSITE-ProRule" id="PRU00505"/>
    </source>
</evidence>
<dbReference type="GO" id="GO:0005667">
    <property type="term" value="C:transcription regulator complex"/>
    <property type="evidence" value="ECO:0007669"/>
    <property type="project" value="TreeGrafter"/>
</dbReference>
<protein>
    <submittedName>
        <fullName evidence="9">Regulatory protein</fullName>
    </submittedName>
</protein>
<dbReference type="GO" id="GO:0000978">
    <property type="term" value="F:RNA polymerase II cis-regulatory region sequence-specific DNA binding"/>
    <property type="evidence" value="ECO:0007669"/>
    <property type="project" value="TreeGrafter"/>
</dbReference>
<evidence type="ECO:0000313" key="9">
    <source>
        <dbReference type="EMBL" id="CCH45783.1"/>
    </source>
</evidence>
<evidence type="ECO:0000256" key="2">
    <source>
        <dbReference type="ARBA" id="ARBA00008421"/>
    </source>
</evidence>
<feature type="region of interest" description="Disordered" evidence="7">
    <location>
        <begin position="1"/>
        <end position="30"/>
    </location>
</feature>
<dbReference type="HOGENOM" id="CLU_022080_0_0_1"/>
<feature type="DNA-binding region" description="TEA" evidence="6">
    <location>
        <begin position="116"/>
        <end position="190"/>
    </location>
</feature>
<dbReference type="Proteomes" id="UP000009328">
    <property type="component" value="Unassembled WGS sequence"/>
</dbReference>
<dbReference type="eggNOG" id="KOG3841">
    <property type="taxonomic scope" value="Eukaryota"/>
</dbReference>
<dbReference type="InterPro" id="IPR050937">
    <property type="entry name" value="TEC1_TEAD_TF"/>
</dbReference>
<dbReference type="STRING" id="1206466.K0KXL2"/>
<evidence type="ECO:0000259" key="8">
    <source>
        <dbReference type="PROSITE" id="PS51088"/>
    </source>
</evidence>
<gene>
    <name evidence="9" type="ORF">BN7_5369</name>
</gene>
<evidence type="ECO:0000256" key="4">
    <source>
        <dbReference type="ARBA" id="ARBA00023163"/>
    </source>
</evidence>
<dbReference type="AlphaFoldDB" id="K0KXL2"/>
<dbReference type="SMART" id="SM00426">
    <property type="entry name" value="TEA"/>
    <property type="match status" value="1"/>
</dbReference>
<dbReference type="GO" id="GO:0005634">
    <property type="term" value="C:nucleus"/>
    <property type="evidence" value="ECO:0007669"/>
    <property type="project" value="UniProtKB-SubCell"/>
</dbReference>
<feature type="domain" description="TEA" evidence="8">
    <location>
        <begin position="116"/>
        <end position="190"/>
    </location>
</feature>
<dbReference type="GO" id="GO:0000981">
    <property type="term" value="F:DNA-binding transcription factor activity, RNA polymerase II-specific"/>
    <property type="evidence" value="ECO:0007669"/>
    <property type="project" value="TreeGrafter"/>
</dbReference>
<evidence type="ECO:0000313" key="10">
    <source>
        <dbReference type="Proteomes" id="UP000009328"/>
    </source>
</evidence>
<evidence type="ECO:0000256" key="1">
    <source>
        <dbReference type="ARBA" id="ARBA00004123"/>
    </source>
</evidence>
<dbReference type="EMBL" id="CAIF01000211">
    <property type="protein sequence ID" value="CCH45783.1"/>
    <property type="molecule type" value="Genomic_DNA"/>
</dbReference>
<dbReference type="PANTHER" id="PTHR11834:SF0">
    <property type="entry name" value="PROTEIN SCALLOPED"/>
    <property type="match status" value="1"/>
</dbReference>
<reference evidence="9 10" key="1">
    <citation type="journal article" date="2012" name="Eukaryot. Cell">
        <title>Draft genome sequence of Wickerhamomyces ciferrii NRRL Y-1031 F-60-10.</title>
        <authorList>
            <person name="Schneider J."/>
            <person name="Andrea H."/>
            <person name="Blom J."/>
            <person name="Jaenicke S."/>
            <person name="Ruckert C."/>
            <person name="Schorsch C."/>
            <person name="Szczepanowski R."/>
            <person name="Farwick M."/>
            <person name="Goesmann A."/>
            <person name="Puhler A."/>
            <person name="Schaffer S."/>
            <person name="Tauch A."/>
            <person name="Kohler T."/>
            <person name="Brinkrolf K."/>
        </authorList>
    </citation>
    <scope>NUCLEOTIDE SEQUENCE [LARGE SCALE GENOMIC DNA]</scope>
    <source>
        <strain evidence="10">ATCC 14091 / BCRC 22168 / CBS 111 / JCM 3599 / NBRC 0793 / NRRL Y-1031 F-60-10</strain>
    </source>
</reference>
<keyword evidence="4" id="KW-0804">Transcription</keyword>
<keyword evidence="5" id="KW-0539">Nucleus</keyword>
<dbReference type="PROSITE" id="PS51088">
    <property type="entry name" value="TEA_2"/>
    <property type="match status" value="1"/>
</dbReference>
<dbReference type="InParanoid" id="K0KXL2"/>
<keyword evidence="3" id="KW-0805">Transcription regulation</keyword>
<accession>K0KXL2</accession>
<dbReference type="PANTHER" id="PTHR11834">
    <property type="entry name" value="TRANSCRIPTIONAL ENHANCER FACTOR TEF RELATED"/>
    <property type="match status" value="1"/>
</dbReference>
<dbReference type="PROSITE" id="PS00554">
    <property type="entry name" value="TEA_1"/>
    <property type="match status" value="1"/>
</dbReference>